<feature type="transmembrane region" description="Helical" evidence="8">
    <location>
        <begin position="72"/>
        <end position="93"/>
    </location>
</feature>
<comment type="subcellular location">
    <subcellularLocation>
        <location evidence="1">Cell membrane</location>
        <topology evidence="1">Single-pass type II membrane protein</topology>
    </subcellularLocation>
</comment>
<dbReference type="Pfam" id="PF00057">
    <property type="entry name" value="Ldl_recept_a"/>
    <property type="match status" value="1"/>
</dbReference>
<dbReference type="Gene3D" id="1.10.2000.10">
    <property type="entry name" value="Frizzled cysteine-rich domain"/>
    <property type="match status" value="1"/>
</dbReference>
<dbReference type="SMART" id="SM00042">
    <property type="entry name" value="CUB"/>
    <property type="match status" value="2"/>
</dbReference>
<comment type="caution">
    <text evidence="11">The sequence shown here is derived from an EMBL/GenBank/DDBJ whole genome shotgun (WGS) entry which is preliminary data.</text>
</comment>
<dbReference type="InterPro" id="IPR036790">
    <property type="entry name" value="Frizzled_dom_sf"/>
</dbReference>
<evidence type="ECO:0000256" key="6">
    <source>
        <dbReference type="PROSITE-ProRule" id="PRU00090"/>
    </source>
</evidence>
<dbReference type="InterPro" id="IPR000859">
    <property type="entry name" value="CUB_dom"/>
</dbReference>
<evidence type="ECO:0000256" key="7">
    <source>
        <dbReference type="PROSITE-ProRule" id="PRU00124"/>
    </source>
</evidence>
<dbReference type="CDD" id="cd07066">
    <property type="entry name" value="CRD_FZ"/>
    <property type="match status" value="1"/>
</dbReference>
<dbReference type="Pfam" id="PF00431">
    <property type="entry name" value="CUB"/>
    <property type="match status" value="2"/>
</dbReference>
<dbReference type="InterPro" id="IPR020067">
    <property type="entry name" value="Frizzled_dom"/>
</dbReference>
<evidence type="ECO:0000256" key="4">
    <source>
        <dbReference type="ARBA" id="ARBA00022968"/>
    </source>
</evidence>
<dbReference type="FunFam" id="2.60.120.290:FF:000005">
    <property type="entry name" value="Procollagen C-endopeptidase enhancer 1"/>
    <property type="match status" value="1"/>
</dbReference>
<dbReference type="Gene3D" id="2.60.120.290">
    <property type="entry name" value="Spermadhesin, CUB domain"/>
    <property type="match status" value="2"/>
</dbReference>
<feature type="disulfide bond" evidence="7">
    <location>
        <begin position="355"/>
        <end position="373"/>
    </location>
</feature>
<evidence type="ECO:0000259" key="10">
    <source>
        <dbReference type="PROSITE" id="PS50038"/>
    </source>
</evidence>
<evidence type="ECO:0000256" key="1">
    <source>
        <dbReference type="ARBA" id="ARBA00004401"/>
    </source>
</evidence>
<evidence type="ECO:0000256" key="3">
    <source>
        <dbReference type="ARBA" id="ARBA00022737"/>
    </source>
</evidence>
<dbReference type="Pfam" id="PF01392">
    <property type="entry name" value="Fz"/>
    <property type="match status" value="1"/>
</dbReference>
<evidence type="ECO:0000256" key="8">
    <source>
        <dbReference type="SAM" id="Phobius"/>
    </source>
</evidence>
<keyword evidence="8" id="KW-0812">Transmembrane</keyword>
<dbReference type="CDD" id="cd00041">
    <property type="entry name" value="CUB"/>
    <property type="match status" value="1"/>
</dbReference>
<dbReference type="PROSITE" id="PS50038">
    <property type="entry name" value="FZ"/>
    <property type="match status" value="1"/>
</dbReference>
<dbReference type="SUPFAM" id="SSF57424">
    <property type="entry name" value="LDL receptor-like module"/>
    <property type="match status" value="1"/>
</dbReference>
<organism evidence="11 12">
    <name type="scientific">Ameiurus melas</name>
    <name type="common">Black bullhead</name>
    <name type="synonym">Silurus melas</name>
    <dbReference type="NCBI Taxonomy" id="219545"/>
    <lineage>
        <taxon>Eukaryota</taxon>
        <taxon>Metazoa</taxon>
        <taxon>Chordata</taxon>
        <taxon>Craniata</taxon>
        <taxon>Vertebrata</taxon>
        <taxon>Euteleostomi</taxon>
        <taxon>Actinopterygii</taxon>
        <taxon>Neopterygii</taxon>
        <taxon>Teleostei</taxon>
        <taxon>Ostariophysi</taxon>
        <taxon>Siluriformes</taxon>
        <taxon>Ictaluridae</taxon>
        <taxon>Ameiurus</taxon>
    </lineage>
</organism>
<keyword evidence="3" id="KW-0677">Repeat</keyword>
<keyword evidence="8" id="KW-0472">Membrane</keyword>
<dbReference type="InterPro" id="IPR002172">
    <property type="entry name" value="LDrepeatLR_classA_rpt"/>
</dbReference>
<comment type="similarity">
    <text evidence="2">Belongs to the LDLR family.</text>
</comment>
<dbReference type="FunFam" id="4.10.400.10:FF:000113">
    <property type="entry name" value="Low-density lipoprotein receptor-related protein 8"/>
    <property type="match status" value="1"/>
</dbReference>
<dbReference type="PANTHER" id="PTHR24251">
    <property type="entry name" value="OVOCHYMASE-RELATED"/>
    <property type="match status" value="1"/>
</dbReference>
<dbReference type="EMBL" id="JAAGNN010000008">
    <property type="protein sequence ID" value="KAF4086169.1"/>
    <property type="molecule type" value="Genomic_DNA"/>
</dbReference>
<proteinExistence type="inferred from homology"/>
<protein>
    <recommendedName>
        <fullName evidence="13">Membrane frizzled-related protein</fullName>
    </recommendedName>
</protein>
<evidence type="ECO:0000256" key="2">
    <source>
        <dbReference type="ARBA" id="ARBA00009939"/>
    </source>
</evidence>
<gene>
    <name evidence="11" type="ORF">AMELA_G00103150</name>
</gene>
<feature type="domain" description="CUB" evidence="9">
    <location>
        <begin position="266"/>
        <end position="341"/>
    </location>
</feature>
<dbReference type="FunFam" id="2.60.120.290:FF:000013">
    <property type="entry name" value="Membrane frizzled-related protein"/>
    <property type="match status" value="1"/>
</dbReference>
<feature type="domain" description="FZ" evidence="10">
    <location>
        <begin position="389"/>
        <end position="507"/>
    </location>
</feature>
<reference evidence="11 12" key="1">
    <citation type="submission" date="2020-02" db="EMBL/GenBank/DDBJ databases">
        <title>A chromosome-scale genome assembly of the black bullhead catfish (Ameiurus melas).</title>
        <authorList>
            <person name="Wen M."/>
            <person name="Zham M."/>
            <person name="Cabau C."/>
            <person name="Klopp C."/>
            <person name="Donnadieu C."/>
            <person name="Roques C."/>
            <person name="Bouchez O."/>
            <person name="Lampietro C."/>
            <person name="Jouanno E."/>
            <person name="Herpin A."/>
            <person name="Louis A."/>
            <person name="Berthelot C."/>
            <person name="Parey E."/>
            <person name="Roest-Crollius H."/>
            <person name="Braasch I."/>
            <person name="Postlethwait J."/>
            <person name="Robinson-Rechavi M."/>
            <person name="Echchiki A."/>
            <person name="Begum T."/>
            <person name="Montfort J."/>
            <person name="Schartl M."/>
            <person name="Bobe J."/>
            <person name="Guiguen Y."/>
        </authorList>
    </citation>
    <scope>NUCLEOTIDE SEQUENCE [LARGE SCALE GENOMIC DNA]</scope>
    <source>
        <strain evidence="11">M_S1</strain>
        <tissue evidence="11">Blood</tissue>
    </source>
</reference>
<evidence type="ECO:0008006" key="13">
    <source>
        <dbReference type="Google" id="ProtNLM"/>
    </source>
</evidence>
<dbReference type="GO" id="GO:0005886">
    <property type="term" value="C:plasma membrane"/>
    <property type="evidence" value="ECO:0007669"/>
    <property type="project" value="UniProtKB-SubCell"/>
</dbReference>
<dbReference type="AlphaFoldDB" id="A0A7J6AVK8"/>
<feature type="disulfide bond" evidence="7">
    <location>
        <begin position="348"/>
        <end position="360"/>
    </location>
</feature>
<dbReference type="SMART" id="SM00192">
    <property type="entry name" value="LDLa"/>
    <property type="match status" value="1"/>
</dbReference>
<dbReference type="PROSITE" id="PS01209">
    <property type="entry name" value="LDLRA_1"/>
    <property type="match status" value="1"/>
</dbReference>
<name>A0A7J6AVK8_AMEME</name>
<evidence type="ECO:0000259" key="9">
    <source>
        <dbReference type="PROSITE" id="PS01180"/>
    </source>
</evidence>
<comment type="caution">
    <text evidence="6">Lacks conserved residue(s) required for the propagation of feature annotation.</text>
</comment>
<dbReference type="Proteomes" id="UP000593565">
    <property type="component" value="Unassembled WGS sequence"/>
</dbReference>
<dbReference type="PROSITE" id="PS50068">
    <property type="entry name" value="LDLRA_2"/>
    <property type="match status" value="1"/>
</dbReference>
<feature type="domain" description="CUB" evidence="9">
    <location>
        <begin position="145"/>
        <end position="256"/>
    </location>
</feature>
<sequence length="507" mass="55958">MLGSHPHQNRNNYSMNVFCNPAFEPGNDHDEIKVFKVAISSEPINSPTTRSSSVFGLCGACVRRRWCSWRALVFSAAVLFLLAVLGLTLALVLKHMNQDPAEGRVLSLNSWSVQQSLVTNPTIPLPEYSSPMPHLDHEPIPYTKCGGVLTESEGTIISPNHPGPYPPDSLCVWLIRMSPPSLVQLYISSLAIEGPMPCLFDWLELREEGEHNITVTRFCGNVAPPTVNTNSSTVWVSFRSDSSIGGNGFIAQYHAILPWQKKGQGIQLSFHNFSLETQDVCEFDYVEVHDSSNSGDNNILGRYCGSDLPPDLTSTGPVMSVLFVADEGVADSGFYASYQVISLSERGCSPEQFACSTGECLQRDWLCDGWNDCEDGSDEQNCSNSTYPPFTSPCEPIQVEMCQGLSYNLTSFPNIWLSIADQREAAYLLHQYTVLMELECFKPLQQLVCALFVPQCSVQGGVLPPCSSVCSVAEQQCVRDLELFSLSWPFNCHLLPDSHDPMHCSIA</sequence>
<feature type="disulfide bond" evidence="7">
    <location>
        <begin position="367"/>
        <end position="382"/>
    </location>
</feature>
<evidence type="ECO:0000313" key="12">
    <source>
        <dbReference type="Proteomes" id="UP000593565"/>
    </source>
</evidence>
<keyword evidence="5 7" id="KW-1015">Disulfide bond</keyword>
<accession>A0A7J6AVK8</accession>
<keyword evidence="4" id="KW-0735">Signal-anchor</keyword>
<dbReference type="SMART" id="SM00063">
    <property type="entry name" value="FRI"/>
    <property type="match status" value="1"/>
</dbReference>
<dbReference type="InterPro" id="IPR023415">
    <property type="entry name" value="LDLR_class-A_CS"/>
</dbReference>
<dbReference type="InterPro" id="IPR036055">
    <property type="entry name" value="LDL_receptor-like_sf"/>
</dbReference>
<keyword evidence="12" id="KW-1185">Reference proteome</keyword>
<dbReference type="Gene3D" id="4.10.400.10">
    <property type="entry name" value="Low-density Lipoprotein Receptor"/>
    <property type="match status" value="1"/>
</dbReference>
<dbReference type="InterPro" id="IPR035914">
    <property type="entry name" value="Sperma_CUB_dom_sf"/>
</dbReference>
<dbReference type="SUPFAM" id="SSF63501">
    <property type="entry name" value="Frizzled cysteine-rich domain"/>
    <property type="match status" value="1"/>
</dbReference>
<evidence type="ECO:0000256" key="5">
    <source>
        <dbReference type="ARBA" id="ARBA00023157"/>
    </source>
</evidence>
<keyword evidence="8" id="KW-1133">Transmembrane helix</keyword>
<evidence type="ECO:0000313" key="11">
    <source>
        <dbReference type="EMBL" id="KAF4086169.1"/>
    </source>
</evidence>
<dbReference type="PANTHER" id="PTHR24251:SF30">
    <property type="entry name" value="MEMBRANE FRIZZLED-RELATED PROTEIN"/>
    <property type="match status" value="1"/>
</dbReference>
<dbReference type="CDD" id="cd00112">
    <property type="entry name" value="LDLa"/>
    <property type="match status" value="1"/>
</dbReference>
<dbReference type="PROSITE" id="PS01180">
    <property type="entry name" value="CUB"/>
    <property type="match status" value="2"/>
</dbReference>
<dbReference type="SUPFAM" id="SSF49854">
    <property type="entry name" value="Spermadhesin, CUB domain"/>
    <property type="match status" value="2"/>
</dbReference>